<proteinExistence type="predicted"/>
<accession>A0A1M7T7H2</accession>
<evidence type="ECO:0000313" key="1">
    <source>
        <dbReference type="EMBL" id="SHN66663.1"/>
    </source>
</evidence>
<sequence>MNIPTPAEVHKLAVEKGWYDDIDREDLSKLSPYFIPTQISLMHSELSEALEVYRSSTVLVGGDFNIPAKLMFTEELADAVLRIFDLAGFLNLPLESCIATKHKTNKTRPHRHGGKIV</sequence>
<dbReference type="SUPFAM" id="SSF101386">
    <property type="entry name" value="all-alpha NTP pyrophosphatases"/>
    <property type="match status" value="1"/>
</dbReference>
<name>A0A1M7T7H2_9BACT</name>
<dbReference type="STRING" id="1121455.SAMN02745728_01671"/>
<keyword evidence="2" id="KW-1185">Reference proteome</keyword>
<organism evidence="1 2">
    <name type="scientific">Desulfovibrio litoralis DSM 11393</name>
    <dbReference type="NCBI Taxonomy" id="1121455"/>
    <lineage>
        <taxon>Bacteria</taxon>
        <taxon>Pseudomonadati</taxon>
        <taxon>Thermodesulfobacteriota</taxon>
        <taxon>Desulfovibrionia</taxon>
        <taxon>Desulfovibrionales</taxon>
        <taxon>Desulfovibrionaceae</taxon>
        <taxon>Desulfovibrio</taxon>
    </lineage>
</organism>
<reference evidence="1 2" key="1">
    <citation type="submission" date="2016-12" db="EMBL/GenBank/DDBJ databases">
        <authorList>
            <person name="Song W.-J."/>
            <person name="Kurnit D.M."/>
        </authorList>
    </citation>
    <scope>NUCLEOTIDE SEQUENCE [LARGE SCALE GENOMIC DNA]</scope>
    <source>
        <strain evidence="1 2">DSM 11393</strain>
    </source>
</reference>
<dbReference type="AlphaFoldDB" id="A0A1M7T7H2"/>
<gene>
    <name evidence="1" type="ORF">SAMN02745728_01671</name>
</gene>
<dbReference type="OrthoDB" id="9154322at2"/>
<dbReference type="EMBL" id="FRDI01000008">
    <property type="protein sequence ID" value="SHN66663.1"/>
    <property type="molecule type" value="Genomic_DNA"/>
</dbReference>
<dbReference type="RefSeq" id="WP_072697362.1">
    <property type="nucleotide sequence ID" value="NZ_FRDI01000008.1"/>
</dbReference>
<protein>
    <submittedName>
        <fullName evidence="1">Uncharacterized protein</fullName>
    </submittedName>
</protein>
<dbReference type="Proteomes" id="UP000186469">
    <property type="component" value="Unassembled WGS sequence"/>
</dbReference>
<dbReference type="CDD" id="cd11542">
    <property type="entry name" value="NTP-PPase_u5"/>
    <property type="match status" value="1"/>
</dbReference>
<evidence type="ECO:0000313" key="2">
    <source>
        <dbReference type="Proteomes" id="UP000186469"/>
    </source>
</evidence>
<dbReference type="Gene3D" id="1.10.287.1080">
    <property type="entry name" value="MazG-like"/>
    <property type="match status" value="1"/>
</dbReference>